<gene>
    <name evidence="12" type="ORF">HKW66_Vig0102760</name>
    <name evidence="13" type="ORF">LR48_Vigan04g180200</name>
</gene>
<evidence type="ECO:0000313" key="14">
    <source>
        <dbReference type="Proteomes" id="UP000053144"/>
    </source>
</evidence>
<feature type="signal peptide" evidence="10">
    <location>
        <begin position="1"/>
        <end position="31"/>
    </location>
</feature>
<evidence type="ECO:0000256" key="3">
    <source>
        <dbReference type="ARBA" id="ARBA00022692"/>
    </source>
</evidence>
<feature type="chain" id="PRO_5005595688" evidence="10">
    <location>
        <begin position="32"/>
        <end position="221"/>
    </location>
</feature>
<reference evidence="12 15" key="3">
    <citation type="submission" date="2020-05" db="EMBL/GenBank/DDBJ databases">
        <title>Vigna angularis (adzuki bean) Var. LongXiaoDou No. 4 denovo assembly.</title>
        <authorList>
            <person name="Xiang H."/>
        </authorList>
    </citation>
    <scope>NUCLEOTIDE SEQUENCE [LARGE SCALE GENOMIC DNA]</scope>
    <source>
        <tissue evidence="12">Leaf</tissue>
    </source>
</reference>
<dbReference type="KEGG" id="var:108330694"/>
<evidence type="ECO:0000256" key="10">
    <source>
        <dbReference type="SAM" id="SignalP"/>
    </source>
</evidence>
<evidence type="ECO:0000256" key="6">
    <source>
        <dbReference type="ARBA" id="ARBA00023136"/>
    </source>
</evidence>
<accession>A0A0L9UGC8</accession>
<comment type="subcellular location">
    <subcellularLocation>
        <location evidence="1 7">Membrane</location>
        <topology evidence="1 7">Single-pass type I membrane protein</topology>
    </subcellularLocation>
</comment>
<keyword evidence="8" id="KW-0175">Coiled coil</keyword>
<reference evidence="14" key="1">
    <citation type="journal article" date="2015" name="Proc. Natl. Acad. Sci. U.S.A.">
        <title>Genome sequencing of adzuki bean (Vigna angularis) provides insight into high starch and low fat accumulation and domestication.</title>
        <authorList>
            <person name="Yang K."/>
            <person name="Tian Z."/>
            <person name="Chen C."/>
            <person name="Luo L."/>
            <person name="Zhao B."/>
            <person name="Wang Z."/>
            <person name="Yu L."/>
            <person name="Li Y."/>
            <person name="Sun Y."/>
            <person name="Li W."/>
            <person name="Chen Y."/>
            <person name="Li Y."/>
            <person name="Zhang Y."/>
            <person name="Ai D."/>
            <person name="Zhao J."/>
            <person name="Shang C."/>
            <person name="Ma Y."/>
            <person name="Wu B."/>
            <person name="Wang M."/>
            <person name="Gao L."/>
            <person name="Sun D."/>
            <person name="Zhang P."/>
            <person name="Guo F."/>
            <person name="Wang W."/>
            <person name="Li Y."/>
            <person name="Wang J."/>
            <person name="Varshney R.K."/>
            <person name="Wang J."/>
            <person name="Ling H.Q."/>
            <person name="Wan P."/>
        </authorList>
    </citation>
    <scope>NUCLEOTIDE SEQUENCE</scope>
    <source>
        <strain evidence="14">cv. Jingnong 6</strain>
    </source>
</reference>
<reference evidence="13" key="2">
    <citation type="submission" date="2015-02" db="EMBL/GenBank/DDBJ databases">
        <authorList>
            <person name="Chooi Y.-H."/>
        </authorList>
    </citation>
    <scope>NUCLEOTIDE SEQUENCE</scope>
    <source>
        <tissue evidence="13">Seedling</tissue>
    </source>
</reference>
<evidence type="ECO:0000256" key="2">
    <source>
        <dbReference type="ARBA" id="ARBA00007104"/>
    </source>
</evidence>
<feature type="transmembrane region" description="Helical" evidence="9">
    <location>
        <begin position="189"/>
        <end position="211"/>
    </location>
</feature>
<dbReference type="PANTHER" id="PTHR22811">
    <property type="entry name" value="TRANSMEMBRANE EMP24 DOMAIN-CONTAINING PROTEIN"/>
    <property type="match status" value="1"/>
</dbReference>
<keyword evidence="3 7" id="KW-0812">Transmembrane</keyword>
<evidence type="ECO:0000256" key="5">
    <source>
        <dbReference type="ARBA" id="ARBA00022989"/>
    </source>
</evidence>
<dbReference type="OMA" id="HHRENTT"/>
<dbReference type="InterPro" id="IPR009038">
    <property type="entry name" value="GOLD_dom"/>
</dbReference>
<feature type="domain" description="GOLD" evidence="11">
    <location>
        <begin position="41"/>
        <end position="156"/>
    </location>
</feature>
<dbReference type="OrthoDB" id="759142at2759"/>
<sequence>MAKNTNLSSGTPNPLLLFLCFTTLMLLRTEAVWLTIPSKGTKCMSEEIQAHVVVLADYYVVAEDGKGHQPQTVSVKVTSPYGNNLHQNENVTHGQFAFTTSESGNYVACFWMDTKHQEGGVETTISLEWKTGIAAKDWDSVARKEKIEGVELELRKLEGAVEAIRDNLIYLKNREEEMREVSETTNARVAWFSILSLGICICVSVLQLWYLKRFFRKKKLI</sequence>
<dbReference type="AlphaFoldDB" id="A0A0L9UGC8"/>
<dbReference type="Proteomes" id="UP000053144">
    <property type="component" value="Chromosome 4"/>
</dbReference>
<dbReference type="PROSITE" id="PS50866">
    <property type="entry name" value="GOLD"/>
    <property type="match status" value="1"/>
</dbReference>
<dbReference type="SMART" id="SM01190">
    <property type="entry name" value="EMP24_GP25L"/>
    <property type="match status" value="1"/>
</dbReference>
<dbReference type="Proteomes" id="UP000743370">
    <property type="component" value="Unassembled WGS sequence"/>
</dbReference>
<evidence type="ECO:0000256" key="9">
    <source>
        <dbReference type="SAM" id="Phobius"/>
    </source>
</evidence>
<keyword evidence="5 9" id="KW-1133">Transmembrane helix</keyword>
<evidence type="ECO:0000313" key="13">
    <source>
        <dbReference type="EMBL" id="KOM41604.1"/>
    </source>
</evidence>
<evidence type="ECO:0000313" key="15">
    <source>
        <dbReference type="Proteomes" id="UP000743370"/>
    </source>
</evidence>
<evidence type="ECO:0000256" key="8">
    <source>
        <dbReference type="SAM" id="Coils"/>
    </source>
</evidence>
<organism evidence="13 14">
    <name type="scientific">Phaseolus angularis</name>
    <name type="common">Azuki bean</name>
    <name type="synonym">Vigna angularis</name>
    <dbReference type="NCBI Taxonomy" id="3914"/>
    <lineage>
        <taxon>Eukaryota</taxon>
        <taxon>Viridiplantae</taxon>
        <taxon>Streptophyta</taxon>
        <taxon>Embryophyta</taxon>
        <taxon>Tracheophyta</taxon>
        <taxon>Spermatophyta</taxon>
        <taxon>Magnoliopsida</taxon>
        <taxon>eudicotyledons</taxon>
        <taxon>Gunneridae</taxon>
        <taxon>Pentapetalae</taxon>
        <taxon>rosids</taxon>
        <taxon>fabids</taxon>
        <taxon>Fabales</taxon>
        <taxon>Fabaceae</taxon>
        <taxon>Papilionoideae</taxon>
        <taxon>50 kb inversion clade</taxon>
        <taxon>NPAAA clade</taxon>
        <taxon>indigoferoid/millettioid clade</taxon>
        <taxon>Phaseoleae</taxon>
        <taxon>Vigna</taxon>
    </lineage>
</organism>
<feature type="coiled-coil region" evidence="8">
    <location>
        <begin position="147"/>
        <end position="174"/>
    </location>
</feature>
<dbReference type="EMBL" id="JABFOF010000004">
    <property type="protein sequence ID" value="KAG2399870.1"/>
    <property type="molecule type" value="Genomic_DNA"/>
</dbReference>
<dbReference type="InterPro" id="IPR015720">
    <property type="entry name" value="Emp24-like"/>
</dbReference>
<dbReference type="Gramene" id="KOM41604">
    <property type="protein sequence ID" value="KOM41604"/>
    <property type="gene ID" value="LR48_Vigan04g180200"/>
</dbReference>
<dbReference type="STRING" id="3914.A0A0L9UGC8"/>
<proteinExistence type="inferred from homology"/>
<evidence type="ECO:0000256" key="4">
    <source>
        <dbReference type="ARBA" id="ARBA00022729"/>
    </source>
</evidence>
<dbReference type="EMBL" id="CM003374">
    <property type="protein sequence ID" value="KOM41604.1"/>
    <property type="molecule type" value="Genomic_DNA"/>
</dbReference>
<evidence type="ECO:0000313" key="12">
    <source>
        <dbReference type="EMBL" id="KAG2399870.1"/>
    </source>
</evidence>
<name>A0A0L9UGC8_PHAAN</name>
<evidence type="ECO:0000256" key="7">
    <source>
        <dbReference type="RuleBase" id="RU003827"/>
    </source>
</evidence>
<evidence type="ECO:0000256" key="1">
    <source>
        <dbReference type="ARBA" id="ARBA00004479"/>
    </source>
</evidence>
<keyword evidence="4 10" id="KW-0732">Signal</keyword>
<comment type="similarity">
    <text evidence="2 7">Belongs to the EMP24/GP25L family.</text>
</comment>
<dbReference type="GO" id="GO:0016020">
    <property type="term" value="C:membrane"/>
    <property type="evidence" value="ECO:0007669"/>
    <property type="project" value="UniProtKB-SubCell"/>
</dbReference>
<evidence type="ECO:0000259" key="11">
    <source>
        <dbReference type="PROSITE" id="PS50866"/>
    </source>
</evidence>
<dbReference type="Pfam" id="PF01105">
    <property type="entry name" value="EMP24_GP25L"/>
    <property type="match status" value="1"/>
</dbReference>
<protein>
    <submittedName>
        <fullName evidence="12">Transmembrane emp24 domain-containing protein</fullName>
    </submittedName>
</protein>
<keyword evidence="6 9" id="KW-0472">Membrane</keyword>